<name>A0ABS3E7U0_9GAMM</name>
<accession>A0ABS3E7U0</accession>
<evidence type="ECO:0008006" key="3">
    <source>
        <dbReference type="Google" id="ProtNLM"/>
    </source>
</evidence>
<dbReference type="Proteomes" id="UP000664293">
    <property type="component" value="Unassembled WGS sequence"/>
</dbReference>
<comment type="caution">
    <text evidence="1">The sequence shown here is derived from an EMBL/GenBank/DDBJ whole genome shotgun (WGS) entry which is preliminary data.</text>
</comment>
<proteinExistence type="predicted"/>
<reference evidence="1 2" key="1">
    <citation type="submission" date="2020-12" db="EMBL/GenBank/DDBJ databases">
        <title>Oil enriched cultivation method for isolating marine PHA-producing bacteria.</title>
        <authorList>
            <person name="Zheng W."/>
            <person name="Yu S."/>
            <person name="Huang Y."/>
        </authorList>
    </citation>
    <scope>NUCLEOTIDE SEQUENCE [LARGE SCALE GENOMIC DNA]</scope>
    <source>
        <strain evidence="1 2">SN0-2</strain>
    </source>
</reference>
<sequence>MASWLAVAALSVAGCTAPDDVQQAAMVVGQARAVEGVGVEAPEVRYCEYFMPQSSGSLRVVYYRPEGPAGSKIAEKWITEGEGASGILQRARPQVSQEDFRMGEVRQASLLPEGWKLRYKPRTGAKFRDATFAEGRVDVVDAGFDAYVRQHWQALTRGEKLEFEFASPVHGRTVGLRAAAVPCQRQEADLCIRVDLAQAFLRWIAGGDIYLEYVIQRTEGKTEPRLLRFVGVTNLLDDGGDSQRLVLDYFYRE</sequence>
<protein>
    <recommendedName>
        <fullName evidence="3">Lipoprotein</fullName>
    </recommendedName>
</protein>
<evidence type="ECO:0000313" key="2">
    <source>
        <dbReference type="Proteomes" id="UP000664293"/>
    </source>
</evidence>
<dbReference type="EMBL" id="JAEKJR010000002">
    <property type="protein sequence ID" value="MBN8431367.1"/>
    <property type="molecule type" value="Genomic_DNA"/>
</dbReference>
<dbReference type="RefSeq" id="WP_207002013.1">
    <property type="nucleotide sequence ID" value="NZ_JAEKJR010000002.1"/>
</dbReference>
<organism evidence="1 2">
    <name type="scientific">Microbulbifer salipaludis</name>
    <dbReference type="NCBI Taxonomy" id="187980"/>
    <lineage>
        <taxon>Bacteria</taxon>
        <taxon>Pseudomonadati</taxon>
        <taxon>Pseudomonadota</taxon>
        <taxon>Gammaproteobacteria</taxon>
        <taxon>Cellvibrionales</taxon>
        <taxon>Microbulbiferaceae</taxon>
        <taxon>Microbulbifer</taxon>
    </lineage>
</organism>
<evidence type="ECO:0000313" key="1">
    <source>
        <dbReference type="EMBL" id="MBN8431367.1"/>
    </source>
</evidence>
<keyword evidence="2" id="KW-1185">Reference proteome</keyword>
<gene>
    <name evidence="1" type="ORF">JF535_10945</name>
</gene>